<keyword evidence="2" id="KW-1185">Reference proteome</keyword>
<dbReference type="AlphaFoldDB" id="A0A318T4M4"/>
<proteinExistence type="predicted"/>
<protein>
    <submittedName>
        <fullName evidence="1">Flagellar motility protein MotE (MotC chaperone)</fullName>
    </submittedName>
</protein>
<keyword evidence="1" id="KW-0282">Flagellum</keyword>
<dbReference type="Proteomes" id="UP000247454">
    <property type="component" value="Unassembled WGS sequence"/>
</dbReference>
<comment type="caution">
    <text evidence="1">The sequence shown here is derived from an EMBL/GenBank/DDBJ whole genome shotgun (WGS) entry which is preliminary data.</text>
</comment>
<reference evidence="1 2" key="1">
    <citation type="submission" date="2018-06" db="EMBL/GenBank/DDBJ databases">
        <title>Genomic Encyclopedia of Type Strains, Phase III (KMG-III): the genomes of soil and plant-associated and newly described type strains.</title>
        <authorList>
            <person name="Whitman W."/>
        </authorList>
    </citation>
    <scope>NUCLEOTIDE SEQUENCE [LARGE SCALE GENOMIC DNA]</scope>
    <source>
        <strain evidence="1 2">ORS 1419</strain>
    </source>
</reference>
<evidence type="ECO:0000313" key="1">
    <source>
        <dbReference type="EMBL" id="PYE87702.1"/>
    </source>
</evidence>
<keyword evidence="1" id="KW-0969">Cilium</keyword>
<accession>A0A318T4M4</accession>
<keyword evidence="1" id="KW-0966">Cell projection</keyword>
<name>A0A318T4M4_9HYPH</name>
<dbReference type="EMBL" id="QJTF01000011">
    <property type="protein sequence ID" value="PYE87702.1"/>
    <property type="molecule type" value="Genomic_DNA"/>
</dbReference>
<dbReference type="SUPFAM" id="SSF158791">
    <property type="entry name" value="MgtE N-terminal domain-like"/>
    <property type="match status" value="1"/>
</dbReference>
<organism evidence="1 2">
    <name type="scientific">Phyllobacterium leguminum</name>
    <dbReference type="NCBI Taxonomy" id="314237"/>
    <lineage>
        <taxon>Bacteria</taxon>
        <taxon>Pseudomonadati</taxon>
        <taxon>Pseudomonadota</taxon>
        <taxon>Alphaproteobacteria</taxon>
        <taxon>Hyphomicrobiales</taxon>
        <taxon>Phyllobacteriaceae</taxon>
        <taxon>Phyllobacterium</taxon>
    </lineage>
</organism>
<sequence>MGLLKLRRWWGSTPLCPAGHLPLKGGDYTLISAFANRQRCRKSAVSDASQSPPLRGRCPAGQRGVSGDFVKTVLAVTACLMLIPAASQAQETGGIPQMPAGEIQKYCSNITDNAADARYAIQAKELADLRAEVDERVKALEEKRKEYEVWLQRRNEFIAKAQDSLVEIISKMKPDAAAAQLTMIGDEAAAALLLKLSPRTSSVILNEMPAEKSAQLARVIVGAAGQRKSKAKAETAGQVQ</sequence>
<evidence type="ECO:0000313" key="2">
    <source>
        <dbReference type="Proteomes" id="UP000247454"/>
    </source>
</evidence>
<gene>
    <name evidence="1" type="ORF">C7477_11149</name>
</gene>